<dbReference type="Gene3D" id="2.60.40.10">
    <property type="entry name" value="Immunoglobulins"/>
    <property type="match status" value="1"/>
</dbReference>
<comment type="similarity">
    <text evidence="1">Belongs to the glycerophosphoryl diester phosphodiesterase family.</text>
</comment>
<dbReference type="SUPFAM" id="SSF49452">
    <property type="entry name" value="Starch-binding domain-like"/>
    <property type="match status" value="1"/>
</dbReference>
<dbReference type="Pfam" id="PF00686">
    <property type="entry name" value="CBM_20"/>
    <property type="match status" value="1"/>
</dbReference>
<evidence type="ECO:0000313" key="4">
    <source>
        <dbReference type="Proteomes" id="UP001046870"/>
    </source>
</evidence>
<dbReference type="SMART" id="SM01065">
    <property type="entry name" value="CBM_2"/>
    <property type="match status" value="1"/>
</dbReference>
<dbReference type="PANTHER" id="PTHR32518">
    <property type="match status" value="1"/>
</dbReference>
<name>A0A9D3PLM5_MEGAT</name>
<sequence length="238" mass="27054">MDFVQVALTVRGTTSLGEVIAVVGSCDSLGNWCSQKAVTLQPQEDDGTVWKRTVSVPRGVECNYRYFKGFFLEPKNAGDPCQVIVNKWETHQQPRALNSSESDLVIDDGEFGFYNGVECVDSGWLTCQTEIRLRLHYSQKSPVSISKKKFKKSRFRLKLMLEGIEEEEDEDEQSPTSWNKMTTTLETSMISGSGYKSRHSQPECGYALEPAQWTEYSIHTMDPDNLELTFEFFELDIS</sequence>
<feature type="domain" description="CBM20" evidence="2">
    <location>
        <begin position="1"/>
        <end position="113"/>
    </location>
</feature>
<protein>
    <recommendedName>
        <fullName evidence="2">CBM20 domain-containing protein</fullName>
    </recommendedName>
</protein>
<dbReference type="FunFam" id="2.60.40.10:FF:000752">
    <property type="entry name" value="Putative glycerophosphocholine phosphodiesterase GPCPD1"/>
    <property type="match status" value="1"/>
</dbReference>
<comment type="caution">
    <text evidence="3">The sequence shown here is derived from an EMBL/GenBank/DDBJ whole genome shotgun (WGS) entry which is preliminary data.</text>
</comment>
<reference evidence="3" key="1">
    <citation type="submission" date="2021-01" db="EMBL/GenBank/DDBJ databases">
        <authorList>
            <person name="Zahm M."/>
            <person name="Roques C."/>
            <person name="Cabau C."/>
            <person name="Klopp C."/>
            <person name="Donnadieu C."/>
            <person name="Jouanno E."/>
            <person name="Lampietro C."/>
            <person name="Louis A."/>
            <person name="Herpin A."/>
            <person name="Echchiki A."/>
            <person name="Berthelot C."/>
            <person name="Parey E."/>
            <person name="Roest-Crollius H."/>
            <person name="Braasch I."/>
            <person name="Postlethwait J."/>
            <person name="Bobe J."/>
            <person name="Montfort J."/>
            <person name="Bouchez O."/>
            <person name="Begum T."/>
            <person name="Mejri S."/>
            <person name="Adams A."/>
            <person name="Chen W.-J."/>
            <person name="Guiguen Y."/>
        </authorList>
    </citation>
    <scope>NUCLEOTIDE SEQUENCE</scope>
    <source>
        <strain evidence="3">YG-15Mar2019-1</strain>
        <tissue evidence="3">Brain</tissue>
    </source>
</reference>
<evidence type="ECO:0000313" key="3">
    <source>
        <dbReference type="EMBL" id="KAG7460718.1"/>
    </source>
</evidence>
<dbReference type="EMBL" id="JAFDVH010000018">
    <property type="protein sequence ID" value="KAG7460718.1"/>
    <property type="molecule type" value="Genomic_DNA"/>
</dbReference>
<evidence type="ECO:0000256" key="1">
    <source>
        <dbReference type="ARBA" id="ARBA00007277"/>
    </source>
</evidence>
<dbReference type="OrthoDB" id="1058301at2759"/>
<keyword evidence="4" id="KW-1185">Reference proteome</keyword>
<dbReference type="PROSITE" id="PS51166">
    <property type="entry name" value="CBM20"/>
    <property type="match status" value="1"/>
</dbReference>
<gene>
    <name evidence="3" type="ORF">MATL_G00201790</name>
</gene>
<dbReference type="Proteomes" id="UP001046870">
    <property type="component" value="Chromosome 18"/>
</dbReference>
<dbReference type="InterPro" id="IPR002044">
    <property type="entry name" value="CBM20"/>
</dbReference>
<organism evidence="3 4">
    <name type="scientific">Megalops atlanticus</name>
    <name type="common">Tarpon</name>
    <name type="synonym">Clupea gigantea</name>
    <dbReference type="NCBI Taxonomy" id="7932"/>
    <lineage>
        <taxon>Eukaryota</taxon>
        <taxon>Metazoa</taxon>
        <taxon>Chordata</taxon>
        <taxon>Craniata</taxon>
        <taxon>Vertebrata</taxon>
        <taxon>Euteleostomi</taxon>
        <taxon>Actinopterygii</taxon>
        <taxon>Neopterygii</taxon>
        <taxon>Teleostei</taxon>
        <taxon>Elopiformes</taxon>
        <taxon>Megalopidae</taxon>
        <taxon>Megalops</taxon>
    </lineage>
</organism>
<dbReference type="CDD" id="cd05814">
    <property type="entry name" value="CBM20_Prei4"/>
    <property type="match status" value="1"/>
</dbReference>
<evidence type="ECO:0000259" key="2">
    <source>
        <dbReference type="PROSITE" id="PS51166"/>
    </source>
</evidence>
<dbReference type="GO" id="GO:2001070">
    <property type="term" value="F:starch binding"/>
    <property type="evidence" value="ECO:0007669"/>
    <property type="project" value="InterPro"/>
</dbReference>
<dbReference type="InterPro" id="IPR013784">
    <property type="entry name" value="Carb-bd-like_fold"/>
</dbReference>
<dbReference type="AlphaFoldDB" id="A0A9D3PLM5"/>
<dbReference type="InterPro" id="IPR013783">
    <property type="entry name" value="Ig-like_fold"/>
</dbReference>
<proteinExistence type="inferred from homology"/>
<dbReference type="PANTHER" id="PTHR32518:SF3">
    <property type="entry name" value="4-ALPHA-GLUCANOTRANSFERASE"/>
    <property type="match status" value="1"/>
</dbReference>
<dbReference type="InterPro" id="IPR034839">
    <property type="entry name" value="CBM20_GPCPD1"/>
</dbReference>
<accession>A0A9D3PLM5</accession>